<feature type="region of interest" description="Disordered" evidence="1">
    <location>
        <begin position="219"/>
        <end position="271"/>
    </location>
</feature>
<dbReference type="STRING" id="1182541.W9Z2F5"/>
<feature type="compositionally biased region" description="Polar residues" evidence="1">
    <location>
        <begin position="402"/>
        <end position="413"/>
    </location>
</feature>
<name>W9Z2F5_9EURO</name>
<dbReference type="Proteomes" id="UP000019484">
    <property type="component" value="Unassembled WGS sequence"/>
</dbReference>
<protein>
    <recommendedName>
        <fullName evidence="4">AB hydrolase-1 domain-containing protein</fullName>
    </recommendedName>
</protein>
<dbReference type="HOGENOM" id="CLU_035149_0_1_1"/>
<proteinExistence type="predicted"/>
<dbReference type="Gene3D" id="3.40.50.1820">
    <property type="entry name" value="alpha/beta hydrolase"/>
    <property type="match status" value="1"/>
</dbReference>
<evidence type="ECO:0000256" key="1">
    <source>
        <dbReference type="SAM" id="MobiDB-lite"/>
    </source>
</evidence>
<gene>
    <name evidence="2" type="ORF">A1O1_01266</name>
</gene>
<comment type="caution">
    <text evidence="2">The sequence shown here is derived from an EMBL/GenBank/DDBJ whole genome shotgun (WGS) entry which is preliminary data.</text>
</comment>
<dbReference type="GeneID" id="19156168"/>
<reference evidence="2 3" key="1">
    <citation type="submission" date="2013-03" db="EMBL/GenBank/DDBJ databases">
        <title>The Genome Sequence of Capronia coronata CBS 617.96.</title>
        <authorList>
            <consortium name="The Broad Institute Genomics Platform"/>
            <person name="Cuomo C."/>
            <person name="de Hoog S."/>
            <person name="Gorbushina A."/>
            <person name="Walker B."/>
            <person name="Young S.K."/>
            <person name="Zeng Q."/>
            <person name="Gargeya S."/>
            <person name="Fitzgerald M."/>
            <person name="Haas B."/>
            <person name="Abouelleil A."/>
            <person name="Allen A.W."/>
            <person name="Alvarado L."/>
            <person name="Arachchi H.M."/>
            <person name="Berlin A.M."/>
            <person name="Chapman S.B."/>
            <person name="Gainer-Dewar J."/>
            <person name="Goldberg J."/>
            <person name="Griggs A."/>
            <person name="Gujja S."/>
            <person name="Hansen M."/>
            <person name="Howarth C."/>
            <person name="Imamovic A."/>
            <person name="Ireland A."/>
            <person name="Larimer J."/>
            <person name="McCowan C."/>
            <person name="Murphy C."/>
            <person name="Pearson M."/>
            <person name="Poon T.W."/>
            <person name="Priest M."/>
            <person name="Roberts A."/>
            <person name="Saif S."/>
            <person name="Shea T."/>
            <person name="Sisk P."/>
            <person name="Sykes S."/>
            <person name="Wortman J."/>
            <person name="Nusbaum C."/>
            <person name="Birren B."/>
        </authorList>
    </citation>
    <scope>NUCLEOTIDE SEQUENCE [LARGE SCALE GENOMIC DNA]</scope>
    <source>
        <strain evidence="2 3">CBS 617.96</strain>
    </source>
</reference>
<sequence length="413" mass="45269">MSLPKANFSFIIPSIHDDLELKCRLYYPRRTEQNAAQLFGKAFAIMAHPYAPLGGSYDDPVVGMAGSVLLQNGCFLVTFNFRGASGSAGRTSWSGKAELADYVSVYGFVLCYIDAICRTAPGDGRVSTKESPLLILGGYSYGAMITSHLPPVDVVASLFESLIPGSAQSEIKLRAMDLSRDGTAYVDLYMSRMTLSLPGIRGDPGEDVKKSRLGVTVGGYESDAASRRASRESTRKSIDGERVRQSIERVRRKIHPRGGRSPDSETERHRTESAGLLVPAVAYVLISPLLPPVAGFTTMFSKLQFTRKGREIDTPQEEYHELTAHPCCCLFGSRDVFTSDRKLQRWAADLSSRPGSQFTAVRVDTGHFWHEDEGSVQLRQGLAEWLKKLTPKSLSKDAQGPEKSSQSTSNDGI</sequence>
<dbReference type="SUPFAM" id="SSF53474">
    <property type="entry name" value="alpha/beta-Hydrolases"/>
    <property type="match status" value="1"/>
</dbReference>
<dbReference type="OrthoDB" id="10260961at2759"/>
<evidence type="ECO:0000313" key="3">
    <source>
        <dbReference type="Proteomes" id="UP000019484"/>
    </source>
</evidence>
<evidence type="ECO:0000313" key="2">
    <source>
        <dbReference type="EMBL" id="EXJ96140.1"/>
    </source>
</evidence>
<dbReference type="InterPro" id="IPR029058">
    <property type="entry name" value="AB_hydrolase_fold"/>
</dbReference>
<feature type="compositionally biased region" description="Basic and acidic residues" evidence="1">
    <location>
        <begin position="260"/>
        <end position="271"/>
    </location>
</feature>
<dbReference type="RefSeq" id="XP_007720369.1">
    <property type="nucleotide sequence ID" value="XM_007722179.1"/>
</dbReference>
<dbReference type="PANTHER" id="PTHR42103">
    <property type="entry name" value="ALPHA/BETA-HYDROLASES SUPERFAMILY PROTEIN"/>
    <property type="match status" value="1"/>
</dbReference>
<accession>W9Z2F5</accession>
<dbReference type="EMBL" id="AMWN01000001">
    <property type="protein sequence ID" value="EXJ96140.1"/>
    <property type="molecule type" value="Genomic_DNA"/>
</dbReference>
<organism evidence="2 3">
    <name type="scientific">Capronia coronata CBS 617.96</name>
    <dbReference type="NCBI Taxonomy" id="1182541"/>
    <lineage>
        <taxon>Eukaryota</taxon>
        <taxon>Fungi</taxon>
        <taxon>Dikarya</taxon>
        <taxon>Ascomycota</taxon>
        <taxon>Pezizomycotina</taxon>
        <taxon>Eurotiomycetes</taxon>
        <taxon>Chaetothyriomycetidae</taxon>
        <taxon>Chaetothyriales</taxon>
        <taxon>Herpotrichiellaceae</taxon>
        <taxon>Capronia</taxon>
    </lineage>
</organism>
<dbReference type="PANTHER" id="PTHR42103:SF2">
    <property type="entry name" value="AB HYDROLASE-1 DOMAIN-CONTAINING PROTEIN"/>
    <property type="match status" value="1"/>
</dbReference>
<dbReference type="AlphaFoldDB" id="W9Z2F5"/>
<feature type="region of interest" description="Disordered" evidence="1">
    <location>
        <begin position="393"/>
        <end position="413"/>
    </location>
</feature>
<feature type="compositionally biased region" description="Basic and acidic residues" evidence="1">
    <location>
        <begin position="224"/>
        <end position="249"/>
    </location>
</feature>
<keyword evidence="3" id="KW-1185">Reference proteome</keyword>
<evidence type="ECO:0008006" key="4">
    <source>
        <dbReference type="Google" id="ProtNLM"/>
    </source>
</evidence>
<dbReference type="eggNOG" id="ENOG502RXN2">
    <property type="taxonomic scope" value="Eukaryota"/>
</dbReference>